<dbReference type="AlphaFoldDB" id="A0A6C0BKX1"/>
<name>A0A6C0BKX1_9ZZZZ</name>
<protein>
    <submittedName>
        <fullName evidence="1">Uncharacterized protein</fullName>
    </submittedName>
</protein>
<evidence type="ECO:0000313" key="1">
    <source>
        <dbReference type="EMBL" id="QHS92058.1"/>
    </source>
</evidence>
<sequence length="39" mass="4617">MWTMFLDSPFTHTMSIIKNTDILDITELLEKCVNVQLKF</sequence>
<reference evidence="1" key="1">
    <citation type="journal article" date="2020" name="Nature">
        <title>Giant virus diversity and host interactions through global metagenomics.</title>
        <authorList>
            <person name="Schulz F."/>
            <person name="Roux S."/>
            <person name="Paez-Espino D."/>
            <person name="Jungbluth S."/>
            <person name="Walsh D.A."/>
            <person name="Denef V.J."/>
            <person name="McMahon K.D."/>
            <person name="Konstantinidis K.T."/>
            <person name="Eloe-Fadrosh E.A."/>
            <person name="Kyrpides N.C."/>
            <person name="Woyke T."/>
        </authorList>
    </citation>
    <scope>NUCLEOTIDE SEQUENCE</scope>
    <source>
        <strain evidence="1">GVMAG-M-3300013285-6</strain>
    </source>
</reference>
<accession>A0A6C0BKX1</accession>
<proteinExistence type="predicted"/>
<organism evidence="1">
    <name type="scientific">viral metagenome</name>
    <dbReference type="NCBI Taxonomy" id="1070528"/>
    <lineage>
        <taxon>unclassified sequences</taxon>
        <taxon>metagenomes</taxon>
        <taxon>organismal metagenomes</taxon>
    </lineage>
</organism>
<dbReference type="EMBL" id="MN739167">
    <property type="protein sequence ID" value="QHS92058.1"/>
    <property type="molecule type" value="Genomic_DNA"/>
</dbReference>